<evidence type="ECO:0000256" key="17">
    <source>
        <dbReference type="PROSITE-ProRule" id="PRU10141"/>
    </source>
</evidence>
<dbReference type="InterPro" id="IPR002172">
    <property type="entry name" value="LDrepeatLR_classA_rpt"/>
</dbReference>
<keyword evidence="24" id="KW-1185">Reference proteome</keyword>
<dbReference type="EMBL" id="AZBU02000007">
    <property type="protein sequence ID" value="TKR69372.1"/>
    <property type="molecule type" value="Genomic_DNA"/>
</dbReference>
<keyword evidence="14" id="KW-0325">Glycoprotein</keyword>
<evidence type="ECO:0000256" key="14">
    <source>
        <dbReference type="ARBA" id="ARBA00023180"/>
    </source>
</evidence>
<evidence type="ECO:0000256" key="10">
    <source>
        <dbReference type="ARBA" id="ARBA00023136"/>
    </source>
</evidence>
<dbReference type="CDD" id="cd00112">
    <property type="entry name" value="LDLa"/>
    <property type="match status" value="1"/>
</dbReference>
<dbReference type="InterPro" id="IPR008266">
    <property type="entry name" value="Tyr_kinase_AS"/>
</dbReference>
<protein>
    <recommendedName>
        <fullName evidence="18">Tyrosine-protein kinase receptor</fullName>
        <ecNumber evidence="18">2.7.10.1</ecNumber>
    </recommendedName>
</protein>
<dbReference type="Pfam" id="PF00629">
    <property type="entry name" value="MAM"/>
    <property type="match status" value="2"/>
</dbReference>
<reference evidence="23 24" key="1">
    <citation type="journal article" date="2015" name="Genome Biol.">
        <title>Comparative genomics of Steinernema reveals deeply conserved gene regulatory networks.</title>
        <authorList>
            <person name="Dillman A.R."/>
            <person name="Macchietto M."/>
            <person name="Porter C.F."/>
            <person name="Rogers A."/>
            <person name="Williams B."/>
            <person name="Antoshechkin I."/>
            <person name="Lee M.M."/>
            <person name="Goodwin Z."/>
            <person name="Lu X."/>
            <person name="Lewis E.E."/>
            <person name="Goodrich-Blair H."/>
            <person name="Stock S.P."/>
            <person name="Adams B.J."/>
            <person name="Sternberg P.W."/>
            <person name="Mortazavi A."/>
        </authorList>
    </citation>
    <scope>NUCLEOTIDE SEQUENCE [LARGE SCALE GENOMIC DNA]</scope>
    <source>
        <strain evidence="23 24">ALL</strain>
    </source>
</reference>
<dbReference type="SMART" id="SM00219">
    <property type="entry name" value="TyrKc"/>
    <property type="match status" value="1"/>
</dbReference>
<dbReference type="SUPFAM" id="SSF49899">
    <property type="entry name" value="Concanavalin A-like lectins/glucanases"/>
    <property type="match status" value="2"/>
</dbReference>
<evidence type="ECO:0000256" key="6">
    <source>
        <dbReference type="ARBA" id="ARBA00022741"/>
    </source>
</evidence>
<evidence type="ECO:0000256" key="5">
    <source>
        <dbReference type="ARBA" id="ARBA00022729"/>
    </source>
</evidence>
<comment type="similarity">
    <text evidence="18">Belongs to the protein kinase superfamily. Tyr protein kinase family. Insulin receptor subfamily.</text>
</comment>
<feature type="compositionally biased region" description="Polar residues" evidence="19">
    <location>
        <begin position="1365"/>
        <end position="1374"/>
    </location>
</feature>
<dbReference type="SUPFAM" id="SSF56112">
    <property type="entry name" value="Protein kinase-like (PK-like)"/>
    <property type="match status" value="1"/>
</dbReference>
<evidence type="ECO:0000256" key="15">
    <source>
        <dbReference type="ARBA" id="ARBA00051243"/>
    </source>
</evidence>
<evidence type="ECO:0000256" key="1">
    <source>
        <dbReference type="ARBA" id="ARBA00004251"/>
    </source>
</evidence>
<dbReference type="OrthoDB" id="73209at2759"/>
<evidence type="ECO:0000259" key="21">
    <source>
        <dbReference type="PROSITE" id="PS50011"/>
    </source>
</evidence>
<dbReference type="Proteomes" id="UP000298663">
    <property type="component" value="Unassembled WGS sequence"/>
</dbReference>
<evidence type="ECO:0000259" key="22">
    <source>
        <dbReference type="PROSITE" id="PS50060"/>
    </source>
</evidence>
<dbReference type="GO" id="GO:0043235">
    <property type="term" value="C:receptor complex"/>
    <property type="evidence" value="ECO:0007669"/>
    <property type="project" value="TreeGrafter"/>
</dbReference>
<evidence type="ECO:0000256" key="12">
    <source>
        <dbReference type="ARBA" id="ARBA00023157"/>
    </source>
</evidence>
<sequence>MSIFLSSYWCSSSDPVGFLVKLCAVCNFEENSTCHWSFETTDSQDQKNVSKNFRIIVGDKLTAGTFISGSRKGDIVGHTMTPKSEHFAYYNSTDKHNYAALIVSPYYQYASPTCELTFSYRLFGIAGAAIMVTTQHREQDYAYDDLSSDPNQDEANEDWVTPTSLKTIRAQSSYSAPWKTETIHIGHITFPTRIRIECHTGNQRTEPRGVDKDLQSVECYIDDITMGKCDEELYDDSSCESQRVPKYLCTKSGRRKCINQDQLCDMQIDCAGGEDEDPELHNCTQVPRGARCNFEQPVTEDNPIGCRGWSLTSYIRDEGKSDTHLLHNINSTIAHNFTEIDKAVPIKDHTYGTHNASGHFLFFSYPLKEDKTVHKYTYMISPMFPPTSPALYDPTSSIYGTCKLQFFYCSYGAGTPSFMVTLQSTDGQTPKVLWNPTKEPYERTYYCEWNKVSIDIPPQKGQYFLKITVSKLFHTSTSFAVDDLSLSPNCFLESDSWKDRVIPYVYNITSCGHTGGSPPNGTVCGNHYNKTASDTNTNVVTHGYQSWIAPITAEYRIELYGASGGKIPHQKVNNNGGRLVTIAKLSQASELKVLVGQKGVSPCDKKPPKMQLTEKLSHAYSYTCEDYNDPDNSMEIDPIDLVYLPGTGGGGATWVQKNGQTILIAGGGGGVFPGASEAVMPIGGLMIDRRRNISLPQRSTTDWMSGTGSSIEGRPPQFFNCSQCVHMSGNKTYGGVCDGVNLLWNNVGGFGGGGASCGPGGGGGAGYIGGFGGSKTHGSGGFSYVANEDLRFLVEAGENPNDGFVLIYPCKLNCPVNATCQFKDPAKDTKVTMSCVCPGGSEVAESGVCPDEFQEKPLTQDYLNLDMRVVFLCFVLLALMIMICCVGCFLSQRRLKKWQISQEAEQMRIERMNRGLMAGLMDEHDMNNPIYDLGRLQELNHIPRNCITLKCRLGQGAFGEVYEGVFCTSEAAIPAAVKTLHVSSTQQAFEDFETEALIMSKFRHENIVEFFGVSFDAIPRFIVLELLAGGDLKTFLRDSRPKSVGEEPIYERLNKNIKTNPMDTKLQLIDLFDMALDVARGCLFLEENRFIHRDLAARNCLLTHREPGRKVKIADFGMARDIYKADYYRKGGKALLPVKWMPPEAFLDGLFTSKTDVWSYGVLLWEIFSLGFIPYPGRGNQEVMDMIMSGGRLDSPNGLPEEIYALMVQCWNTDECCRPGFKEIVTWLEDECENPIVKACPVPMIIHKLGLTVKIHDSHNPFLEPADSTLPSSATSQATVSTMVGSTNSDMFQSINYAMPTTGNGVNYICEPYRSKCHEANRLTQQLPQLPDLRTLPTFSPATGASVMPPLGRQESLQDDEESLIAQNNARSIYQNPNPPSPSNHQNLPTLDQQAPGSRQPILDQASTEQFPNSTPDSARQKLLSDSQIL</sequence>
<reference evidence="23 24" key="2">
    <citation type="journal article" date="2019" name="G3 (Bethesda)">
        <title>Hybrid Assembly of the Genome of the Entomopathogenic Nematode Steinernema carpocapsae Identifies the X-Chromosome.</title>
        <authorList>
            <person name="Serra L."/>
            <person name="Macchietto M."/>
            <person name="Macias-Munoz A."/>
            <person name="McGill C.J."/>
            <person name="Rodriguez I.M."/>
            <person name="Rodriguez B."/>
            <person name="Murad R."/>
            <person name="Mortazavi A."/>
        </authorList>
    </citation>
    <scope>NUCLEOTIDE SEQUENCE [LARGE SCALE GENOMIC DNA]</scope>
    <source>
        <strain evidence="23 24">ALL</strain>
    </source>
</reference>
<dbReference type="PANTHER" id="PTHR24416:SF604">
    <property type="entry name" value="RECEPTOR PROTEIN-TYROSINE KINASE"/>
    <property type="match status" value="1"/>
</dbReference>
<dbReference type="GO" id="GO:0004714">
    <property type="term" value="F:transmembrane receptor protein tyrosine kinase activity"/>
    <property type="evidence" value="ECO:0007669"/>
    <property type="project" value="UniProtKB-EC"/>
</dbReference>
<keyword evidence="2" id="KW-1003">Cell membrane</keyword>
<feature type="region of interest" description="Disordered" evidence="19">
    <location>
        <begin position="1328"/>
        <end position="1430"/>
    </location>
</feature>
<evidence type="ECO:0000256" key="19">
    <source>
        <dbReference type="SAM" id="MobiDB-lite"/>
    </source>
</evidence>
<dbReference type="GO" id="GO:0005524">
    <property type="term" value="F:ATP binding"/>
    <property type="evidence" value="ECO:0007669"/>
    <property type="project" value="UniProtKB-UniRule"/>
</dbReference>
<dbReference type="PRINTS" id="PR00109">
    <property type="entry name" value="TYRKINASE"/>
</dbReference>
<dbReference type="EC" id="2.7.10.1" evidence="18"/>
<organism evidence="23 24">
    <name type="scientific">Steinernema carpocapsae</name>
    <name type="common">Entomopathogenic nematode</name>
    <dbReference type="NCBI Taxonomy" id="34508"/>
    <lineage>
        <taxon>Eukaryota</taxon>
        <taxon>Metazoa</taxon>
        <taxon>Ecdysozoa</taxon>
        <taxon>Nematoda</taxon>
        <taxon>Chromadorea</taxon>
        <taxon>Rhabditida</taxon>
        <taxon>Tylenchina</taxon>
        <taxon>Panagrolaimomorpha</taxon>
        <taxon>Strongyloidoidea</taxon>
        <taxon>Steinernematidae</taxon>
        <taxon>Steinernema</taxon>
    </lineage>
</organism>
<dbReference type="InterPro" id="IPR001245">
    <property type="entry name" value="Ser-Thr/Tyr_kinase_cat_dom"/>
</dbReference>
<dbReference type="InterPro" id="IPR011009">
    <property type="entry name" value="Kinase-like_dom_sf"/>
</dbReference>
<feature type="domain" description="MAM" evidence="22">
    <location>
        <begin position="290"/>
        <end position="492"/>
    </location>
</feature>
<comment type="catalytic activity">
    <reaction evidence="15 18">
        <text>L-tyrosyl-[protein] + ATP = O-phospho-L-tyrosyl-[protein] + ADP + H(+)</text>
        <dbReference type="Rhea" id="RHEA:10596"/>
        <dbReference type="Rhea" id="RHEA-COMP:10136"/>
        <dbReference type="Rhea" id="RHEA-COMP:20101"/>
        <dbReference type="ChEBI" id="CHEBI:15378"/>
        <dbReference type="ChEBI" id="CHEBI:30616"/>
        <dbReference type="ChEBI" id="CHEBI:46858"/>
        <dbReference type="ChEBI" id="CHEBI:61978"/>
        <dbReference type="ChEBI" id="CHEBI:456216"/>
        <dbReference type="EC" id="2.7.10.1"/>
    </reaction>
</comment>
<dbReference type="InterPro" id="IPR017441">
    <property type="entry name" value="Protein_kinase_ATP_BS"/>
</dbReference>
<dbReference type="Gene3D" id="3.30.200.20">
    <property type="entry name" value="Phosphorylase Kinase, domain 1"/>
    <property type="match status" value="1"/>
</dbReference>
<feature type="domain" description="MAM" evidence="22">
    <location>
        <begin position="24"/>
        <end position="231"/>
    </location>
</feature>
<evidence type="ECO:0000256" key="11">
    <source>
        <dbReference type="ARBA" id="ARBA00023137"/>
    </source>
</evidence>
<dbReference type="PROSITE" id="PS50011">
    <property type="entry name" value="PROTEIN_KINASE_DOM"/>
    <property type="match status" value="1"/>
</dbReference>
<keyword evidence="11" id="KW-0829">Tyrosine-protein kinase</keyword>
<keyword evidence="12" id="KW-1015">Disulfide bond</keyword>
<dbReference type="InterPro" id="IPR055163">
    <property type="entry name" value="ALK/LTK-like_GRD"/>
</dbReference>
<keyword evidence="10 20" id="KW-0472">Membrane</keyword>
<dbReference type="GO" id="GO:0045664">
    <property type="term" value="P:regulation of neuron differentiation"/>
    <property type="evidence" value="ECO:0007669"/>
    <property type="project" value="TreeGrafter"/>
</dbReference>
<evidence type="ECO:0000256" key="9">
    <source>
        <dbReference type="ARBA" id="ARBA00022989"/>
    </source>
</evidence>
<dbReference type="PROSITE" id="PS01209">
    <property type="entry name" value="LDLRA_1"/>
    <property type="match status" value="1"/>
</dbReference>
<accession>A0A4U5MJE6</accession>
<dbReference type="Gene3D" id="2.60.120.200">
    <property type="match status" value="2"/>
</dbReference>
<proteinExistence type="inferred from homology"/>
<dbReference type="PROSITE" id="PS50060">
    <property type="entry name" value="MAM_2"/>
    <property type="match status" value="2"/>
</dbReference>
<dbReference type="PANTHER" id="PTHR24416">
    <property type="entry name" value="TYROSINE-PROTEIN KINASE RECEPTOR"/>
    <property type="match status" value="1"/>
</dbReference>
<gene>
    <name evidence="23" type="ORF">L596_021543</name>
</gene>
<keyword evidence="18" id="KW-0597">Phosphoprotein</keyword>
<keyword evidence="13 18" id="KW-0675">Receptor</keyword>
<feature type="compositionally biased region" description="Polar residues" evidence="19">
    <location>
        <begin position="1388"/>
        <end position="1397"/>
    </location>
</feature>
<evidence type="ECO:0000256" key="3">
    <source>
        <dbReference type="ARBA" id="ARBA00022679"/>
    </source>
</evidence>
<dbReference type="InterPro" id="IPR020635">
    <property type="entry name" value="Tyr_kinase_cat_dom"/>
</dbReference>
<dbReference type="InterPro" id="IPR002011">
    <property type="entry name" value="Tyr_kinase_rcpt_2_CS"/>
</dbReference>
<feature type="transmembrane region" description="Helical" evidence="20">
    <location>
        <begin position="869"/>
        <end position="890"/>
    </location>
</feature>
<dbReference type="InterPro" id="IPR013320">
    <property type="entry name" value="ConA-like_dom_sf"/>
</dbReference>
<evidence type="ECO:0000256" key="2">
    <source>
        <dbReference type="ARBA" id="ARBA00022475"/>
    </source>
</evidence>
<dbReference type="InterPro" id="IPR050122">
    <property type="entry name" value="RTK"/>
</dbReference>
<evidence type="ECO:0000256" key="8">
    <source>
        <dbReference type="ARBA" id="ARBA00022840"/>
    </source>
</evidence>
<keyword evidence="5" id="KW-0732">Signal</keyword>
<feature type="binding site" evidence="17">
    <location>
        <position position="978"/>
    </location>
    <ligand>
        <name>ATP</name>
        <dbReference type="ChEBI" id="CHEBI:30616"/>
    </ligand>
</feature>
<evidence type="ECO:0000313" key="23">
    <source>
        <dbReference type="EMBL" id="TKR69372.1"/>
    </source>
</evidence>
<comment type="caution">
    <text evidence="23">The sequence shown here is derived from an EMBL/GenBank/DDBJ whole genome shotgun (WGS) entry which is preliminary data.</text>
</comment>
<dbReference type="STRING" id="34508.A0A4U5MJE6"/>
<evidence type="ECO:0000313" key="24">
    <source>
        <dbReference type="Proteomes" id="UP000298663"/>
    </source>
</evidence>
<evidence type="ECO:0000256" key="7">
    <source>
        <dbReference type="ARBA" id="ARBA00022777"/>
    </source>
</evidence>
<dbReference type="PROSITE" id="PS00239">
    <property type="entry name" value="RECEPTOR_TYR_KIN_II"/>
    <property type="match status" value="1"/>
</dbReference>
<dbReference type="PROSITE" id="PS00107">
    <property type="entry name" value="PROTEIN_KINASE_ATP"/>
    <property type="match status" value="1"/>
</dbReference>
<evidence type="ECO:0000256" key="18">
    <source>
        <dbReference type="RuleBase" id="RU000312"/>
    </source>
</evidence>
<keyword evidence="8 17" id="KW-0067">ATP-binding</keyword>
<keyword evidence="9 20" id="KW-1133">Transmembrane helix</keyword>
<dbReference type="SMART" id="SM00192">
    <property type="entry name" value="LDLa"/>
    <property type="match status" value="1"/>
</dbReference>
<keyword evidence="6 17" id="KW-0547">Nucleotide-binding</keyword>
<evidence type="ECO:0000256" key="16">
    <source>
        <dbReference type="PROSITE-ProRule" id="PRU00124"/>
    </source>
</evidence>
<keyword evidence="4 18" id="KW-0812">Transmembrane</keyword>
<dbReference type="Gene3D" id="1.10.510.10">
    <property type="entry name" value="Transferase(Phosphotransferase) domain 1"/>
    <property type="match status" value="1"/>
</dbReference>
<dbReference type="PROSITE" id="PS50068">
    <property type="entry name" value="LDLRA_2"/>
    <property type="match status" value="1"/>
</dbReference>
<feature type="compositionally biased region" description="Polar residues" evidence="19">
    <location>
        <begin position="1405"/>
        <end position="1430"/>
    </location>
</feature>
<name>A0A4U5MJE6_STECR</name>
<dbReference type="GO" id="GO:0007169">
    <property type="term" value="P:cell surface receptor protein tyrosine kinase signaling pathway"/>
    <property type="evidence" value="ECO:0007669"/>
    <property type="project" value="InterPro"/>
</dbReference>
<keyword evidence="3" id="KW-0808">Transferase</keyword>
<evidence type="ECO:0000256" key="20">
    <source>
        <dbReference type="SAM" id="Phobius"/>
    </source>
</evidence>
<keyword evidence="7" id="KW-0418">Kinase</keyword>
<comment type="subcellular location">
    <subcellularLocation>
        <location evidence="1">Cell membrane</location>
        <topology evidence="1">Single-pass type I membrane protein</topology>
    </subcellularLocation>
</comment>
<dbReference type="Pfam" id="PF07714">
    <property type="entry name" value="PK_Tyr_Ser-Thr"/>
    <property type="match status" value="1"/>
</dbReference>
<dbReference type="Pfam" id="PF12810">
    <property type="entry name" value="ALK_LTK_GRD"/>
    <property type="match status" value="1"/>
</dbReference>
<feature type="domain" description="Protein kinase" evidence="21">
    <location>
        <begin position="947"/>
        <end position="1237"/>
    </location>
</feature>
<evidence type="ECO:0000256" key="13">
    <source>
        <dbReference type="ARBA" id="ARBA00023170"/>
    </source>
</evidence>
<dbReference type="InterPro" id="IPR000719">
    <property type="entry name" value="Prot_kinase_dom"/>
</dbReference>
<dbReference type="PROSITE" id="PS00109">
    <property type="entry name" value="PROTEIN_KINASE_TYR"/>
    <property type="match status" value="1"/>
</dbReference>
<dbReference type="InterPro" id="IPR023415">
    <property type="entry name" value="LDLR_class-A_CS"/>
</dbReference>
<dbReference type="FunFam" id="1.10.510.10:FF:000113">
    <property type="entry name" value="Tyrosine-protein kinase receptor"/>
    <property type="match status" value="1"/>
</dbReference>
<comment type="caution">
    <text evidence="16">Lacks conserved residue(s) required for the propagation of feature annotation.</text>
</comment>
<dbReference type="InterPro" id="IPR000998">
    <property type="entry name" value="MAM_dom"/>
</dbReference>
<dbReference type="GO" id="GO:0005886">
    <property type="term" value="C:plasma membrane"/>
    <property type="evidence" value="ECO:0007669"/>
    <property type="project" value="UniProtKB-SubCell"/>
</dbReference>
<evidence type="ECO:0000256" key="4">
    <source>
        <dbReference type="ARBA" id="ARBA00022692"/>
    </source>
</evidence>